<dbReference type="GO" id="GO:0005886">
    <property type="term" value="C:plasma membrane"/>
    <property type="evidence" value="ECO:0007669"/>
    <property type="project" value="UniProtKB-SubCell"/>
</dbReference>
<feature type="signal peptide" evidence="9">
    <location>
        <begin position="1"/>
        <end position="19"/>
    </location>
</feature>
<evidence type="ECO:0000313" key="11">
    <source>
        <dbReference type="Proteomes" id="UP000225379"/>
    </source>
</evidence>
<dbReference type="PANTHER" id="PTHR35529:SF1">
    <property type="entry name" value="MANGANESE EFFLUX PUMP MNTP-RELATED"/>
    <property type="match status" value="1"/>
</dbReference>
<dbReference type="Proteomes" id="UP000225379">
    <property type="component" value="Unassembled WGS sequence"/>
</dbReference>
<dbReference type="OrthoDB" id="9811590at2"/>
<feature type="transmembrane region" description="Helical" evidence="8">
    <location>
        <begin position="164"/>
        <end position="182"/>
    </location>
</feature>
<keyword evidence="9" id="KW-0732">Signal</keyword>
<comment type="caution">
    <text evidence="8">Lacks conserved residue(s) required for the propagation of feature annotation.</text>
</comment>
<dbReference type="GO" id="GO:0005384">
    <property type="term" value="F:manganese ion transmembrane transporter activity"/>
    <property type="evidence" value="ECO:0007669"/>
    <property type="project" value="UniProtKB-UniRule"/>
</dbReference>
<evidence type="ECO:0000256" key="9">
    <source>
        <dbReference type="SAM" id="SignalP"/>
    </source>
</evidence>
<dbReference type="RefSeq" id="WP_098737770.1">
    <property type="nucleotide sequence ID" value="NZ_PDKW01000041.1"/>
</dbReference>
<keyword evidence="6 8" id="KW-0472">Membrane</keyword>
<comment type="similarity">
    <text evidence="8">Belongs to the MntP (TC 9.B.29) family.</text>
</comment>
<evidence type="ECO:0000256" key="6">
    <source>
        <dbReference type="ARBA" id="ARBA00023136"/>
    </source>
</evidence>
<accession>A0A2B8BHI1</accession>
<keyword evidence="3 8" id="KW-0812">Transmembrane</keyword>
<keyword evidence="7 8" id="KW-0464">Manganese</keyword>
<evidence type="ECO:0000256" key="5">
    <source>
        <dbReference type="ARBA" id="ARBA00023065"/>
    </source>
</evidence>
<feature type="transmembrane region" description="Helical" evidence="8">
    <location>
        <begin position="132"/>
        <end position="152"/>
    </location>
</feature>
<feature type="chain" id="PRO_5012180070" description="Putative manganese efflux pump MntP" evidence="9">
    <location>
        <begin position="20"/>
        <end position="189"/>
    </location>
</feature>
<dbReference type="AlphaFoldDB" id="A0A2B8BHI1"/>
<dbReference type="HAMAP" id="MF_01521">
    <property type="entry name" value="MntP_pump"/>
    <property type="match status" value="1"/>
</dbReference>
<dbReference type="EMBL" id="PDKW01000041">
    <property type="protein sequence ID" value="PGH56687.1"/>
    <property type="molecule type" value="Genomic_DNA"/>
</dbReference>
<dbReference type="InterPro" id="IPR003810">
    <property type="entry name" value="Mntp/YtaF"/>
</dbReference>
<keyword evidence="11" id="KW-1185">Reference proteome</keyword>
<evidence type="ECO:0000256" key="3">
    <source>
        <dbReference type="ARBA" id="ARBA00022692"/>
    </source>
</evidence>
<dbReference type="InterPro" id="IPR022929">
    <property type="entry name" value="Put_MntP"/>
</dbReference>
<evidence type="ECO:0000313" key="10">
    <source>
        <dbReference type="EMBL" id="PGH56687.1"/>
    </source>
</evidence>
<evidence type="ECO:0000256" key="8">
    <source>
        <dbReference type="HAMAP-Rule" id="MF_01521"/>
    </source>
</evidence>
<keyword evidence="4 8" id="KW-1133">Transmembrane helix</keyword>
<evidence type="ECO:0000256" key="1">
    <source>
        <dbReference type="ARBA" id="ARBA00022448"/>
    </source>
</evidence>
<dbReference type="Pfam" id="PF02659">
    <property type="entry name" value="Mntp"/>
    <property type="match status" value="1"/>
</dbReference>
<evidence type="ECO:0000256" key="2">
    <source>
        <dbReference type="ARBA" id="ARBA00022475"/>
    </source>
</evidence>
<protein>
    <recommendedName>
        <fullName evidence="8">Putative manganese efflux pump MntP</fullName>
    </recommendedName>
</protein>
<evidence type="ECO:0000256" key="4">
    <source>
        <dbReference type="ARBA" id="ARBA00022989"/>
    </source>
</evidence>
<comment type="function">
    <text evidence="8">Probably functions as a manganese efflux pump.</text>
</comment>
<evidence type="ECO:0000256" key="7">
    <source>
        <dbReference type="ARBA" id="ARBA00023211"/>
    </source>
</evidence>
<keyword evidence="1 8" id="KW-0813">Transport</keyword>
<comment type="caution">
    <text evidence="10">The sequence shown here is derived from an EMBL/GenBank/DDBJ whole genome shotgun (WGS) entry which is preliminary data.</text>
</comment>
<organism evidence="10 11">
    <name type="scientific">Azospirillum palustre</name>
    <dbReference type="NCBI Taxonomy" id="2044885"/>
    <lineage>
        <taxon>Bacteria</taxon>
        <taxon>Pseudomonadati</taxon>
        <taxon>Pseudomonadota</taxon>
        <taxon>Alphaproteobacteria</taxon>
        <taxon>Rhodospirillales</taxon>
        <taxon>Azospirillaceae</taxon>
        <taxon>Azospirillum</taxon>
    </lineage>
</organism>
<gene>
    <name evidence="8" type="primary">mntP</name>
    <name evidence="10" type="ORF">CRT60_17425</name>
</gene>
<feature type="transmembrane region" description="Helical" evidence="8">
    <location>
        <begin position="105"/>
        <end position="126"/>
    </location>
</feature>
<comment type="subcellular location">
    <subcellularLocation>
        <location evidence="8">Cell membrane</location>
        <topology evidence="8">Multi-pass membrane protein</topology>
    </subcellularLocation>
</comment>
<keyword evidence="5 8" id="KW-0406">Ion transport</keyword>
<keyword evidence="2 8" id="KW-1003">Cell membrane</keyword>
<sequence>MTPLSIAVLSLSMSADAFAASIGRGASQRPSVAVAIKGGLVFGVVEAITPLVGWALGLAAASYVAAVDHWIAFLLLSLVGGKMVWEGFQPETDDPERQARRASPWTLVATAVGTSIDAAAVGVSLAFLGSDIVTIALSIGFATFAMTTIGMLIGRAVGHRMGKIVEVLGGLALIALGTSILVEHLDLFA</sequence>
<name>A0A2B8BHI1_9PROT</name>
<proteinExistence type="inferred from homology"/>
<dbReference type="PANTHER" id="PTHR35529">
    <property type="entry name" value="MANGANESE EFFLUX PUMP MNTP-RELATED"/>
    <property type="match status" value="1"/>
</dbReference>
<reference evidence="11" key="1">
    <citation type="submission" date="2017-10" db="EMBL/GenBank/DDBJ databases">
        <authorList>
            <person name="Kravchenko I.K."/>
            <person name="Grouzdev D.S."/>
        </authorList>
    </citation>
    <scope>NUCLEOTIDE SEQUENCE [LARGE SCALE GENOMIC DNA]</scope>
    <source>
        <strain evidence="11">B2</strain>
    </source>
</reference>